<sequence length="150" mass="16646">MTVLKPAHANSCEVLGTLLAVSYGFDGGWGLNPSLAGGIKMQGKGGLLDHSLSELWVAGRKQFLEKSDLFDRHLRKDTAKLLAADEELNEIETGTWEKKLQELRGRTGKLLLKLKEEEEGLKQDEEKLARYRDVIGTVNDALGQLKLSKE</sequence>
<keyword evidence="2" id="KW-1185">Reference proteome</keyword>
<dbReference type="VEuPathDB" id="FungiDB:HMPREF1541_05626"/>
<reference evidence="1 2" key="1">
    <citation type="submission" date="2013-03" db="EMBL/GenBank/DDBJ databases">
        <title>The Genome Sequence of Phialophora europaea CBS 101466.</title>
        <authorList>
            <consortium name="The Broad Institute Genomics Platform"/>
            <person name="Cuomo C."/>
            <person name="de Hoog S."/>
            <person name="Gorbushina A."/>
            <person name="Walker B."/>
            <person name="Young S.K."/>
            <person name="Zeng Q."/>
            <person name="Gargeya S."/>
            <person name="Fitzgerald M."/>
            <person name="Haas B."/>
            <person name="Abouelleil A."/>
            <person name="Allen A.W."/>
            <person name="Alvarado L."/>
            <person name="Arachchi H.M."/>
            <person name="Berlin A.M."/>
            <person name="Chapman S.B."/>
            <person name="Gainer-Dewar J."/>
            <person name="Goldberg J."/>
            <person name="Griggs A."/>
            <person name="Gujja S."/>
            <person name="Hansen M."/>
            <person name="Howarth C."/>
            <person name="Imamovic A."/>
            <person name="Ireland A."/>
            <person name="Larimer J."/>
            <person name="McCowan C."/>
            <person name="Murphy C."/>
            <person name="Pearson M."/>
            <person name="Poon T.W."/>
            <person name="Priest M."/>
            <person name="Roberts A."/>
            <person name="Saif S."/>
            <person name="Shea T."/>
            <person name="Sisk P."/>
            <person name="Sykes S."/>
            <person name="Wortman J."/>
            <person name="Nusbaum C."/>
            <person name="Birren B."/>
        </authorList>
    </citation>
    <scope>NUCLEOTIDE SEQUENCE [LARGE SCALE GENOMIC DNA]</scope>
    <source>
        <strain evidence="1 2">CBS 101466</strain>
    </source>
</reference>
<evidence type="ECO:0000313" key="2">
    <source>
        <dbReference type="Proteomes" id="UP000030752"/>
    </source>
</evidence>
<protein>
    <submittedName>
        <fullName evidence="1">Uncharacterized protein</fullName>
    </submittedName>
</protein>
<dbReference type="Proteomes" id="UP000030752">
    <property type="component" value="Unassembled WGS sequence"/>
</dbReference>
<accession>W2RUH4</accession>
<dbReference type="InParanoid" id="W2RUH4"/>
<proteinExistence type="predicted"/>
<dbReference type="EMBL" id="KB822721">
    <property type="protein sequence ID" value="ETN39403.1"/>
    <property type="molecule type" value="Genomic_DNA"/>
</dbReference>
<dbReference type="HOGENOM" id="CLU_1740458_0_0_1"/>
<organism evidence="1 2">
    <name type="scientific">Cyphellophora europaea (strain CBS 101466)</name>
    <name type="common">Phialophora europaea</name>
    <dbReference type="NCBI Taxonomy" id="1220924"/>
    <lineage>
        <taxon>Eukaryota</taxon>
        <taxon>Fungi</taxon>
        <taxon>Dikarya</taxon>
        <taxon>Ascomycota</taxon>
        <taxon>Pezizomycotina</taxon>
        <taxon>Eurotiomycetes</taxon>
        <taxon>Chaetothyriomycetidae</taxon>
        <taxon>Chaetothyriales</taxon>
        <taxon>Cyphellophoraceae</taxon>
        <taxon>Cyphellophora</taxon>
    </lineage>
</organism>
<dbReference type="GeneID" id="19972965"/>
<dbReference type="AlphaFoldDB" id="W2RUH4"/>
<gene>
    <name evidence="1" type="ORF">HMPREF1541_05626</name>
</gene>
<name>W2RUH4_CYPE1</name>
<dbReference type="RefSeq" id="XP_008718188.1">
    <property type="nucleotide sequence ID" value="XM_008719966.1"/>
</dbReference>
<evidence type="ECO:0000313" key="1">
    <source>
        <dbReference type="EMBL" id="ETN39403.1"/>
    </source>
</evidence>